<evidence type="ECO:0000313" key="2">
    <source>
        <dbReference type="EMBL" id="CAB3978145.1"/>
    </source>
</evidence>
<proteinExistence type="predicted"/>
<dbReference type="Proteomes" id="UP001152795">
    <property type="component" value="Unassembled WGS sequence"/>
</dbReference>
<reference evidence="2" key="1">
    <citation type="submission" date="2020-04" db="EMBL/GenBank/DDBJ databases">
        <authorList>
            <person name="Alioto T."/>
            <person name="Alioto T."/>
            <person name="Gomez Garrido J."/>
        </authorList>
    </citation>
    <scope>NUCLEOTIDE SEQUENCE</scope>
    <source>
        <strain evidence="2">A484AB</strain>
    </source>
</reference>
<sequence length="390" mass="45699">MEESPTAERNFYNQETKLASELFSTSLSGKGTFNELSATLGAKSTVDEKKPFLQEHSALSKRSDDFVGQSTPMDRSFENNEDGEPDFDVSRVEVAEELQKQQNERLERLWKHQSEQNQKIFEKLDASMTRENRNACLREQHARQVEDLRRYYENEITGLKKQLADMKNIIFQHNQQESSVKGEIQKEFENLSQANLELSSKCDTLENAKQLMQNQLTQTNIRRQELESQCQQLVATNQIIDTRSKELKKRKVETAAKVKEIDRQREQLQAQCDLVGKEKLILKRSKDELERKYNQLQDDYQKLSDKCHKLKEESKICRDRTKVQETLVEKTNKNIRELELVIETLKRELEDKKILYEYDSLSEKHEKAKGHVQRLEGKLAEREGEGQNLL</sequence>
<feature type="region of interest" description="Disordered" evidence="1">
    <location>
        <begin position="51"/>
        <end position="85"/>
    </location>
</feature>
<gene>
    <name evidence="2" type="ORF">PACLA_8A074773</name>
</gene>
<evidence type="ECO:0000313" key="3">
    <source>
        <dbReference type="Proteomes" id="UP001152795"/>
    </source>
</evidence>
<feature type="non-terminal residue" evidence="2">
    <location>
        <position position="390"/>
    </location>
</feature>
<name>A0A7D9H9N4_PARCT</name>
<comment type="caution">
    <text evidence="2">The sequence shown here is derived from an EMBL/GenBank/DDBJ whole genome shotgun (WGS) entry which is preliminary data.</text>
</comment>
<evidence type="ECO:0000256" key="1">
    <source>
        <dbReference type="SAM" id="MobiDB-lite"/>
    </source>
</evidence>
<dbReference type="AlphaFoldDB" id="A0A7D9H9N4"/>
<feature type="compositionally biased region" description="Basic and acidic residues" evidence="1">
    <location>
        <begin position="373"/>
        <end position="390"/>
    </location>
</feature>
<accession>A0A7D9H9N4</accession>
<dbReference type="EMBL" id="CACRXK020000091">
    <property type="protein sequence ID" value="CAB3978145.1"/>
    <property type="molecule type" value="Genomic_DNA"/>
</dbReference>
<feature type="region of interest" description="Disordered" evidence="1">
    <location>
        <begin position="367"/>
        <end position="390"/>
    </location>
</feature>
<organism evidence="2 3">
    <name type="scientific">Paramuricea clavata</name>
    <name type="common">Red gorgonian</name>
    <name type="synonym">Violescent sea-whip</name>
    <dbReference type="NCBI Taxonomy" id="317549"/>
    <lineage>
        <taxon>Eukaryota</taxon>
        <taxon>Metazoa</taxon>
        <taxon>Cnidaria</taxon>
        <taxon>Anthozoa</taxon>
        <taxon>Octocorallia</taxon>
        <taxon>Malacalcyonacea</taxon>
        <taxon>Plexauridae</taxon>
        <taxon>Paramuricea</taxon>
    </lineage>
</organism>
<keyword evidence="3" id="KW-1185">Reference proteome</keyword>
<protein>
    <submittedName>
        <fullName evidence="2">Uncharacterized protein</fullName>
    </submittedName>
</protein>